<name>A0A7V8NSE0_9BACT</name>
<evidence type="ECO:0000313" key="2">
    <source>
        <dbReference type="Proteomes" id="UP000567293"/>
    </source>
</evidence>
<reference evidence="1" key="1">
    <citation type="submission" date="2020-06" db="EMBL/GenBank/DDBJ databases">
        <title>Legume-microbial interactions unlock mineral nutrients during tropical forest succession.</title>
        <authorList>
            <person name="Epihov D.Z."/>
        </authorList>
    </citation>
    <scope>NUCLEOTIDE SEQUENCE [LARGE SCALE GENOMIC DNA]</scope>
    <source>
        <strain evidence="1">Pan2503</strain>
    </source>
</reference>
<dbReference type="AlphaFoldDB" id="A0A7V8NSE0"/>
<gene>
    <name evidence="1" type="ORF">HRJ53_15945</name>
</gene>
<keyword evidence="2" id="KW-1185">Reference proteome</keyword>
<evidence type="ECO:0000313" key="1">
    <source>
        <dbReference type="EMBL" id="MBA0086472.1"/>
    </source>
</evidence>
<dbReference type="EMBL" id="JACDQQ010001530">
    <property type="protein sequence ID" value="MBA0086472.1"/>
    <property type="molecule type" value="Genomic_DNA"/>
</dbReference>
<sequence length="101" mass="11468">MCSVLIKGGTRGEICRLLDPSVFQDPLRRVVFEEICQLGSIDSRRLRELLPARVTTRGFPDFDLHAFLAPQEVSEKEIDQLFESALQLLDLSHAGEENLRD</sequence>
<proteinExistence type="predicted"/>
<dbReference type="Proteomes" id="UP000567293">
    <property type="component" value="Unassembled WGS sequence"/>
</dbReference>
<protein>
    <submittedName>
        <fullName evidence="1">Uncharacterized protein</fullName>
    </submittedName>
</protein>
<comment type="caution">
    <text evidence="1">The sequence shown here is derived from an EMBL/GenBank/DDBJ whole genome shotgun (WGS) entry which is preliminary data.</text>
</comment>
<accession>A0A7V8NSE0</accession>
<organism evidence="1 2">
    <name type="scientific">Candidatus Acidiferrum panamense</name>
    <dbReference type="NCBI Taxonomy" id="2741543"/>
    <lineage>
        <taxon>Bacteria</taxon>
        <taxon>Pseudomonadati</taxon>
        <taxon>Acidobacteriota</taxon>
        <taxon>Terriglobia</taxon>
        <taxon>Candidatus Acidiferrales</taxon>
        <taxon>Candidatus Acidiferrum</taxon>
    </lineage>
</organism>